<dbReference type="EMBL" id="VFSS01000001">
    <property type="protein sequence ID" value="TPE58021.1"/>
    <property type="molecule type" value="Genomic_DNA"/>
</dbReference>
<protein>
    <recommendedName>
        <fullName evidence="2">Lipoprotein-associated type-17 domain-containing protein</fullName>
    </recommendedName>
</protein>
<feature type="region of interest" description="Disordered" evidence="1">
    <location>
        <begin position="1"/>
        <end position="29"/>
    </location>
</feature>
<dbReference type="Pfam" id="PF04200">
    <property type="entry name" value="Lipoprotein_17"/>
    <property type="match status" value="1"/>
</dbReference>
<name>A0A501XBT6_9BACT</name>
<accession>A0A501XBT6</accession>
<evidence type="ECO:0000313" key="4">
    <source>
        <dbReference type="Proteomes" id="UP000319776"/>
    </source>
</evidence>
<keyword evidence="4" id="KW-1185">Reference proteome</keyword>
<evidence type="ECO:0000256" key="1">
    <source>
        <dbReference type="SAM" id="MobiDB-lite"/>
    </source>
</evidence>
<sequence>MAIKEISLTPEEEQKIKEINPEDDERGSENNKAFRSLLASSSIGVNPELISKVENLGDGVLAQHFTYDKDTLKIDSPLYFIFNGNSDKIKTMSYDHNLVIFITNPIKGITDKRKHLVEKVTLTIGTLEDFLNKKFENMTSVSRNLKIQQGKKNKPDSYDFNYYKSNLNKAFNTYVIGKHLDLDYKDKNKILASEAKNATEILDNLIDNTREEWKKLYVIAEVSGSHIDADDNNGTLTFSIRVVSPENVKNKKMRSYLFPITISGFKKA</sequence>
<evidence type="ECO:0000259" key="2">
    <source>
        <dbReference type="Pfam" id="PF04200"/>
    </source>
</evidence>
<dbReference type="Proteomes" id="UP000319776">
    <property type="component" value="Unassembled WGS sequence"/>
</dbReference>
<comment type="caution">
    <text evidence="3">The sequence shown here is derived from an EMBL/GenBank/DDBJ whole genome shotgun (WGS) entry which is preliminary data.</text>
</comment>
<dbReference type="AlphaFoldDB" id="A0A501XBT6"/>
<reference evidence="3 4" key="1">
    <citation type="submission" date="2019-06" db="EMBL/GenBank/DDBJ databases">
        <title>Mycoplasma falconis type strain whole genome sequence.</title>
        <authorList>
            <person name="Spergser J."/>
        </authorList>
    </citation>
    <scope>NUCLEOTIDE SEQUENCE [LARGE SCALE GENOMIC DNA]</scope>
    <source>
        <strain evidence="3 4">ATCC 51372</strain>
    </source>
</reference>
<organism evidence="3 4">
    <name type="scientific">[Mycoplasma] falconis</name>
    <dbReference type="NCBI Taxonomy" id="92403"/>
    <lineage>
        <taxon>Bacteria</taxon>
        <taxon>Bacillati</taxon>
        <taxon>Mycoplasmatota</taxon>
        <taxon>Mycoplasmoidales</taxon>
        <taxon>Metamycoplasmataceae</taxon>
        <taxon>Metamycoplasma</taxon>
    </lineage>
</organism>
<dbReference type="RefSeq" id="WP_140780993.1">
    <property type="nucleotide sequence ID" value="NZ_VFSS01000001.1"/>
</dbReference>
<dbReference type="InterPro" id="IPR007326">
    <property type="entry name" value="Lipoprotein-assoc_dom"/>
</dbReference>
<feature type="domain" description="Lipoprotein-associated type-17" evidence="2">
    <location>
        <begin position="178"/>
        <end position="267"/>
    </location>
</feature>
<gene>
    <name evidence="3" type="ORF">FJO69_00185</name>
</gene>
<proteinExistence type="predicted"/>
<evidence type="ECO:0000313" key="3">
    <source>
        <dbReference type="EMBL" id="TPE58021.1"/>
    </source>
</evidence>